<dbReference type="AlphaFoldDB" id="A0A5C6MF28"/>
<dbReference type="Gene3D" id="1.10.10.10">
    <property type="entry name" value="Winged helix-like DNA-binding domain superfamily/Winged helix DNA-binding domain"/>
    <property type="match status" value="2"/>
</dbReference>
<dbReference type="InterPro" id="IPR036390">
    <property type="entry name" value="WH_DNA-bd_sf"/>
</dbReference>
<dbReference type="Pfam" id="PF04079">
    <property type="entry name" value="SMC_ScpB"/>
    <property type="match status" value="1"/>
</dbReference>
<protein>
    <recommendedName>
        <fullName evidence="7">Segregation and condensation protein B</fullName>
    </recommendedName>
</protein>
<evidence type="ECO:0000256" key="1">
    <source>
        <dbReference type="ARBA" id="ARBA00022490"/>
    </source>
</evidence>
<keyword evidence="4" id="KW-0131">Cell cycle</keyword>
<gene>
    <name evidence="5" type="ORF">E3A20_04500</name>
</gene>
<dbReference type="PANTHER" id="PTHR34298:SF2">
    <property type="entry name" value="SEGREGATION AND CONDENSATION PROTEIN B"/>
    <property type="match status" value="1"/>
</dbReference>
<keyword evidence="2" id="KW-0132">Cell division</keyword>
<keyword evidence="6" id="KW-1185">Reference proteome</keyword>
<dbReference type="GO" id="GO:0051304">
    <property type="term" value="P:chromosome separation"/>
    <property type="evidence" value="ECO:0007669"/>
    <property type="project" value="InterPro"/>
</dbReference>
<evidence type="ECO:0000256" key="4">
    <source>
        <dbReference type="ARBA" id="ARBA00023306"/>
    </source>
</evidence>
<evidence type="ECO:0000313" key="6">
    <source>
        <dbReference type="Proteomes" id="UP000321083"/>
    </source>
</evidence>
<dbReference type="PANTHER" id="PTHR34298">
    <property type="entry name" value="SEGREGATION AND CONDENSATION PROTEIN B"/>
    <property type="match status" value="1"/>
</dbReference>
<name>A0A5C6MF28_9PLAN</name>
<dbReference type="InterPro" id="IPR036388">
    <property type="entry name" value="WH-like_DNA-bd_sf"/>
</dbReference>
<reference evidence="5 6" key="1">
    <citation type="submission" date="2019-08" db="EMBL/GenBank/DDBJ databases">
        <title>100 year-old enigma solved: identification of Planctomyces bekefii, the type genus and species of the phylum Planctomycetes.</title>
        <authorList>
            <person name="Svetlana D.N."/>
            <person name="Overmann J."/>
        </authorList>
    </citation>
    <scope>NUCLEOTIDE SEQUENCE [LARGE SCALE GENOMIC DNA]</scope>
    <source>
        <strain evidence="5">Phe10_nw2017</strain>
    </source>
</reference>
<keyword evidence="3" id="KW-0159">Chromosome partition</keyword>
<accession>A0A5C6MF28</accession>
<keyword evidence="1" id="KW-0963">Cytoplasm</keyword>
<dbReference type="GO" id="GO:0051301">
    <property type="term" value="P:cell division"/>
    <property type="evidence" value="ECO:0007669"/>
    <property type="project" value="UniProtKB-KW"/>
</dbReference>
<comment type="caution">
    <text evidence="5">The sequence shown here is derived from an EMBL/GenBank/DDBJ whole genome shotgun (WGS) entry which is preliminary data.</text>
</comment>
<dbReference type="Proteomes" id="UP000321083">
    <property type="component" value="Unassembled WGS sequence"/>
</dbReference>
<dbReference type="InterPro" id="IPR005234">
    <property type="entry name" value="ScpB_csome_segregation"/>
</dbReference>
<proteinExistence type="predicted"/>
<dbReference type="SUPFAM" id="SSF46785">
    <property type="entry name" value="Winged helix' DNA-binding domain"/>
    <property type="match status" value="2"/>
</dbReference>
<dbReference type="EMBL" id="SRHE01000053">
    <property type="protein sequence ID" value="TWW11544.1"/>
    <property type="molecule type" value="Genomic_DNA"/>
</dbReference>
<dbReference type="NCBIfam" id="TIGR00281">
    <property type="entry name" value="SMC-Scp complex subunit ScpB"/>
    <property type="match status" value="1"/>
</dbReference>
<organism evidence="5 6">
    <name type="scientific">Planctomyces bekefii</name>
    <dbReference type="NCBI Taxonomy" id="1653850"/>
    <lineage>
        <taxon>Bacteria</taxon>
        <taxon>Pseudomonadati</taxon>
        <taxon>Planctomycetota</taxon>
        <taxon>Planctomycetia</taxon>
        <taxon>Planctomycetales</taxon>
        <taxon>Planctomycetaceae</taxon>
        <taxon>Planctomyces</taxon>
    </lineage>
</organism>
<evidence type="ECO:0000256" key="3">
    <source>
        <dbReference type="ARBA" id="ARBA00022829"/>
    </source>
</evidence>
<reference evidence="5 6" key="2">
    <citation type="submission" date="2019-08" db="EMBL/GenBank/DDBJ databases">
        <authorList>
            <person name="Henke P."/>
        </authorList>
    </citation>
    <scope>NUCLEOTIDE SEQUENCE [LARGE SCALE GENOMIC DNA]</scope>
    <source>
        <strain evidence="5">Phe10_nw2017</strain>
    </source>
</reference>
<evidence type="ECO:0000256" key="2">
    <source>
        <dbReference type="ARBA" id="ARBA00022618"/>
    </source>
</evidence>
<evidence type="ECO:0000313" key="5">
    <source>
        <dbReference type="EMBL" id="TWW11544.1"/>
    </source>
</evidence>
<sequence>MLQRAPQASRRNAGAGQLQVDGSLTRTLRIARLEAALLIAEGAVPARKLAQSARLIDGREVQQMVSLLNESYDRTRSAFRIEQTTAGYILMTRAALAPWLDRLHNRQAPTRLSAPMMETLTIIAYQQPVTRADVEAIRGVQSAEMIRQLMDKGLIRIAGEDDSLGRPFLYGTTKLFLTTFALRQIDDLPGYATLRKPGRDSTPALLPFPEDEDAAA</sequence>
<evidence type="ECO:0008006" key="7">
    <source>
        <dbReference type="Google" id="ProtNLM"/>
    </source>
</evidence>